<dbReference type="EMBL" id="MU253829">
    <property type="protein sequence ID" value="KAG9245819.1"/>
    <property type="molecule type" value="Genomic_DNA"/>
</dbReference>
<dbReference type="AlphaFoldDB" id="A0A9P8CG36"/>
<reference evidence="2" key="1">
    <citation type="journal article" date="2021" name="IMA Fungus">
        <title>Genomic characterization of three marine fungi, including Emericellopsis atlantica sp. nov. with signatures of a generalist lifestyle and marine biomass degradation.</title>
        <authorList>
            <person name="Hagestad O.C."/>
            <person name="Hou L."/>
            <person name="Andersen J.H."/>
            <person name="Hansen E.H."/>
            <person name="Altermark B."/>
            <person name="Li C."/>
            <person name="Kuhnert E."/>
            <person name="Cox R.J."/>
            <person name="Crous P.W."/>
            <person name="Spatafora J.W."/>
            <person name="Lail K."/>
            <person name="Amirebrahimi M."/>
            <person name="Lipzen A."/>
            <person name="Pangilinan J."/>
            <person name="Andreopoulos W."/>
            <person name="Hayes R.D."/>
            <person name="Ng V."/>
            <person name="Grigoriev I.V."/>
            <person name="Jackson S.A."/>
            <person name="Sutton T.D.S."/>
            <person name="Dobson A.D.W."/>
            <person name="Rama T."/>
        </authorList>
    </citation>
    <scope>NUCLEOTIDE SEQUENCE</scope>
    <source>
        <strain evidence="2">TRa3180A</strain>
    </source>
</reference>
<sequence length="119" mass="13573">MARWSIWIRLLFISTRSNDTDRQTVSAQRAESNRQKVFISAQSHQQQCAHSNTNAAAAAVTPPVTPAWWMRIGQAEVAAVEESQARIPVEKKLIPEAYNFLLKEELSVSWSNSLSRQYW</sequence>
<keyword evidence="1" id="KW-0732">Signal</keyword>
<evidence type="ECO:0000256" key="1">
    <source>
        <dbReference type="SAM" id="SignalP"/>
    </source>
</evidence>
<feature type="chain" id="PRO_5040110913" evidence="1">
    <location>
        <begin position="18"/>
        <end position="119"/>
    </location>
</feature>
<dbReference type="Proteomes" id="UP000887226">
    <property type="component" value="Unassembled WGS sequence"/>
</dbReference>
<keyword evidence="3" id="KW-1185">Reference proteome</keyword>
<protein>
    <submittedName>
        <fullName evidence="2">Uncharacterized protein</fullName>
    </submittedName>
</protein>
<evidence type="ECO:0000313" key="2">
    <source>
        <dbReference type="EMBL" id="KAG9245819.1"/>
    </source>
</evidence>
<proteinExistence type="predicted"/>
<organism evidence="2 3">
    <name type="scientific">Calycina marina</name>
    <dbReference type="NCBI Taxonomy" id="1763456"/>
    <lineage>
        <taxon>Eukaryota</taxon>
        <taxon>Fungi</taxon>
        <taxon>Dikarya</taxon>
        <taxon>Ascomycota</taxon>
        <taxon>Pezizomycotina</taxon>
        <taxon>Leotiomycetes</taxon>
        <taxon>Helotiales</taxon>
        <taxon>Pezizellaceae</taxon>
        <taxon>Calycina</taxon>
    </lineage>
</organism>
<comment type="caution">
    <text evidence="2">The sequence shown here is derived from an EMBL/GenBank/DDBJ whole genome shotgun (WGS) entry which is preliminary data.</text>
</comment>
<accession>A0A9P8CG36</accession>
<evidence type="ECO:0000313" key="3">
    <source>
        <dbReference type="Proteomes" id="UP000887226"/>
    </source>
</evidence>
<name>A0A9P8CG36_9HELO</name>
<gene>
    <name evidence="2" type="ORF">BJ878DRAFT_499769</name>
</gene>
<feature type="signal peptide" evidence="1">
    <location>
        <begin position="1"/>
        <end position="17"/>
    </location>
</feature>